<feature type="region of interest" description="Disordered" evidence="1">
    <location>
        <begin position="26"/>
        <end position="50"/>
    </location>
</feature>
<organism evidence="2 3">
    <name type="scientific">Araneus ventricosus</name>
    <name type="common">Orbweaver spider</name>
    <name type="synonym">Epeira ventricosa</name>
    <dbReference type="NCBI Taxonomy" id="182803"/>
    <lineage>
        <taxon>Eukaryota</taxon>
        <taxon>Metazoa</taxon>
        <taxon>Ecdysozoa</taxon>
        <taxon>Arthropoda</taxon>
        <taxon>Chelicerata</taxon>
        <taxon>Arachnida</taxon>
        <taxon>Araneae</taxon>
        <taxon>Araneomorphae</taxon>
        <taxon>Entelegynae</taxon>
        <taxon>Araneoidea</taxon>
        <taxon>Araneidae</taxon>
        <taxon>Araneus</taxon>
    </lineage>
</organism>
<protein>
    <submittedName>
        <fullName evidence="2">Uncharacterized protein</fullName>
    </submittedName>
</protein>
<proteinExistence type="predicted"/>
<dbReference type="EMBL" id="BGPR01009124">
    <property type="protein sequence ID" value="GBN38124.1"/>
    <property type="molecule type" value="Genomic_DNA"/>
</dbReference>
<dbReference type="Proteomes" id="UP000499080">
    <property type="component" value="Unassembled WGS sequence"/>
</dbReference>
<dbReference type="AlphaFoldDB" id="A0A4Y2NH77"/>
<comment type="caution">
    <text evidence="2">The sequence shown here is derived from an EMBL/GenBank/DDBJ whole genome shotgun (WGS) entry which is preliminary data.</text>
</comment>
<name>A0A4Y2NH77_ARAVE</name>
<evidence type="ECO:0000313" key="2">
    <source>
        <dbReference type="EMBL" id="GBN38124.1"/>
    </source>
</evidence>
<keyword evidence="3" id="KW-1185">Reference proteome</keyword>
<sequence>MHSLWSRTRIHEGTNGRSFFTILRRRSQRPEGPVPHQRAHRKSALGFPNTSDHLQAAQKNTKAYHRLRNPYSKRILECQKMFSVPISRTHNLPLHHRKDILWLLHRESQIYRLHHQASKLHQLQKT</sequence>
<reference evidence="2 3" key="1">
    <citation type="journal article" date="2019" name="Sci. Rep.">
        <title>Orb-weaving spider Araneus ventricosus genome elucidates the spidroin gene catalogue.</title>
        <authorList>
            <person name="Kono N."/>
            <person name="Nakamura H."/>
            <person name="Ohtoshi R."/>
            <person name="Moran D.A.P."/>
            <person name="Shinohara A."/>
            <person name="Yoshida Y."/>
            <person name="Fujiwara M."/>
            <person name="Mori M."/>
            <person name="Tomita M."/>
            <person name="Arakawa K."/>
        </authorList>
    </citation>
    <scope>NUCLEOTIDE SEQUENCE [LARGE SCALE GENOMIC DNA]</scope>
</reference>
<gene>
    <name evidence="2" type="ORF">AVEN_224032_1</name>
</gene>
<evidence type="ECO:0000313" key="3">
    <source>
        <dbReference type="Proteomes" id="UP000499080"/>
    </source>
</evidence>
<evidence type="ECO:0000256" key="1">
    <source>
        <dbReference type="SAM" id="MobiDB-lite"/>
    </source>
</evidence>
<accession>A0A4Y2NH77</accession>